<organism evidence="6 7">
    <name type="scientific">Digitaria exilis</name>
    <dbReference type="NCBI Taxonomy" id="1010633"/>
    <lineage>
        <taxon>Eukaryota</taxon>
        <taxon>Viridiplantae</taxon>
        <taxon>Streptophyta</taxon>
        <taxon>Embryophyta</taxon>
        <taxon>Tracheophyta</taxon>
        <taxon>Spermatophyta</taxon>
        <taxon>Magnoliopsida</taxon>
        <taxon>Liliopsida</taxon>
        <taxon>Poales</taxon>
        <taxon>Poaceae</taxon>
        <taxon>PACMAD clade</taxon>
        <taxon>Panicoideae</taxon>
        <taxon>Panicodae</taxon>
        <taxon>Paniceae</taxon>
        <taxon>Anthephorinae</taxon>
        <taxon>Digitaria</taxon>
    </lineage>
</organism>
<keyword evidence="7" id="KW-1185">Reference proteome</keyword>
<dbReference type="Proteomes" id="UP000636709">
    <property type="component" value="Unassembled WGS sequence"/>
</dbReference>
<dbReference type="InterPro" id="IPR003265">
    <property type="entry name" value="HhH-GPD_domain"/>
</dbReference>
<evidence type="ECO:0000313" key="6">
    <source>
        <dbReference type="EMBL" id="KAF8668974.1"/>
    </source>
</evidence>
<evidence type="ECO:0000313" key="7">
    <source>
        <dbReference type="Proteomes" id="UP000636709"/>
    </source>
</evidence>
<dbReference type="AlphaFoldDB" id="A0A835APZ8"/>
<dbReference type="GO" id="GO:0005634">
    <property type="term" value="C:nucleus"/>
    <property type="evidence" value="ECO:0007669"/>
    <property type="project" value="TreeGrafter"/>
</dbReference>
<dbReference type="PANTHER" id="PTHR10242:SF4">
    <property type="entry name" value="OS07G0657600 PROTEIN"/>
    <property type="match status" value="1"/>
</dbReference>
<dbReference type="OrthoDB" id="4951845at2759"/>
<feature type="domain" description="HhH-GPD" evidence="5">
    <location>
        <begin position="279"/>
        <end position="400"/>
    </location>
</feature>
<dbReference type="PANTHER" id="PTHR10242">
    <property type="entry name" value="8-OXOGUANINE DNA GLYCOSYLASE"/>
    <property type="match status" value="1"/>
</dbReference>
<reference evidence="6" key="1">
    <citation type="submission" date="2020-07" db="EMBL/GenBank/DDBJ databases">
        <title>Genome sequence and genetic diversity analysis of an under-domesticated orphan crop, white fonio (Digitaria exilis).</title>
        <authorList>
            <person name="Bennetzen J.L."/>
            <person name="Chen S."/>
            <person name="Ma X."/>
            <person name="Wang X."/>
            <person name="Yssel A.E.J."/>
            <person name="Chaluvadi S.R."/>
            <person name="Johnson M."/>
            <person name="Gangashetty P."/>
            <person name="Hamidou F."/>
            <person name="Sanogo M.D."/>
            <person name="Zwaenepoel A."/>
            <person name="Wallace J."/>
            <person name="Van De Peer Y."/>
            <person name="Van Deynze A."/>
        </authorList>
    </citation>
    <scope>NUCLEOTIDE SEQUENCE</scope>
    <source>
        <tissue evidence="6">Leaves</tissue>
    </source>
</reference>
<name>A0A835APZ8_9POAL</name>
<dbReference type="InterPro" id="IPR011257">
    <property type="entry name" value="DNA_glycosylase"/>
</dbReference>
<comment type="caution">
    <text evidence="6">The sequence shown here is derived from an EMBL/GenBank/DDBJ whole genome shotgun (WGS) entry which is preliminary data.</text>
</comment>
<dbReference type="GO" id="GO:0034039">
    <property type="term" value="F:8-oxo-7,8-dihydroguanine DNA N-glycosylase activity"/>
    <property type="evidence" value="ECO:0007669"/>
    <property type="project" value="TreeGrafter"/>
</dbReference>
<evidence type="ECO:0000256" key="4">
    <source>
        <dbReference type="SAM" id="MobiDB-lite"/>
    </source>
</evidence>
<gene>
    <name evidence="6" type="ORF">HU200_052186</name>
</gene>
<dbReference type="SUPFAM" id="SSF48150">
    <property type="entry name" value="DNA-glycosylase"/>
    <property type="match status" value="1"/>
</dbReference>
<dbReference type="Gramene" id="Dexi2A01G0035540.1">
    <property type="protein sequence ID" value="Dexi2A01G0035540.1:cds"/>
    <property type="gene ID" value="Dexi2A01G0035540"/>
</dbReference>
<proteinExistence type="inferred from homology"/>
<evidence type="ECO:0000259" key="5">
    <source>
        <dbReference type="Pfam" id="PF00730"/>
    </source>
</evidence>
<evidence type="ECO:0000256" key="1">
    <source>
        <dbReference type="ARBA" id="ARBA00010679"/>
    </source>
</evidence>
<dbReference type="GO" id="GO:0006285">
    <property type="term" value="P:base-excision repair, AP site formation"/>
    <property type="evidence" value="ECO:0007669"/>
    <property type="project" value="TreeGrafter"/>
</dbReference>
<evidence type="ECO:0000256" key="3">
    <source>
        <dbReference type="ARBA" id="ARBA00044632"/>
    </source>
</evidence>
<sequence length="465" mass="51478">MAPIPNPIDGLRLSVELELELPPSPGGSAPFDLAAAVCSHGLFMMAPNRWDPAARALVRPLRLASDRSVSVLARISAHPARPGAALLVAVQGAGDLSSRDQDYILEQVRRMLRLSEEDGAAVAEFQTMHAAAREAGFGRIFRSPTLFEDMVKCILLCNCQWTRTLAMATSLCELHSELQCSSSIEDFLSRTPPIREHKRKRSKSQSVRVKLETRFAEDKFEGPTLASGTSNDLTHSETDEDLSSLPSVASETGGPCDSLASLDTLELSLNNVSGLEECIGDFPTPEELANLDEDFLAKCCSLGYRAKRIVMLARGIIEGKVCLEKLEKMCKISVRPAEEISTIESTYERINTELSAISGFGPFTRANVLMCMGFNHTIPADTETIRHLKQIHKRSSTISSVYQELDKIYGKYAPFQFLAYWFELWGFYDKQFGKISEMEPSNYGLFTASHLKKSKKKKTALDSYS</sequence>
<dbReference type="InterPro" id="IPR052054">
    <property type="entry name" value="Oxidative_DNA_repair_enzyme"/>
</dbReference>
<accession>A0A835APZ8</accession>
<comment type="similarity">
    <text evidence="1">Belongs to the type-1 OGG1 family.</text>
</comment>
<feature type="region of interest" description="Disordered" evidence="4">
    <location>
        <begin position="221"/>
        <end position="254"/>
    </location>
</feature>
<dbReference type="Pfam" id="PF00730">
    <property type="entry name" value="HhH-GPD"/>
    <property type="match status" value="1"/>
</dbReference>
<dbReference type="GO" id="GO:0140078">
    <property type="term" value="F:class I DNA-(apurinic or apyrimidinic site) endonuclease activity"/>
    <property type="evidence" value="ECO:0007669"/>
    <property type="project" value="UniProtKB-EC"/>
</dbReference>
<dbReference type="EMBL" id="JACEFO010002273">
    <property type="protein sequence ID" value="KAF8668974.1"/>
    <property type="molecule type" value="Genomic_DNA"/>
</dbReference>
<dbReference type="EC" id="4.2.99.18" evidence="2"/>
<dbReference type="Gene3D" id="1.10.340.30">
    <property type="entry name" value="Hypothetical protein, domain 2"/>
    <property type="match status" value="1"/>
</dbReference>
<comment type="catalytic activity">
    <reaction evidence="3">
        <text>2'-deoxyribonucleotide-(2'-deoxyribose 5'-phosphate)-2'-deoxyribonucleotide-DNA = a 3'-end 2'-deoxyribonucleotide-(2,3-dehydro-2,3-deoxyribose 5'-phosphate)-DNA + a 5'-end 5'-phospho-2'-deoxyribonucleoside-DNA + H(+)</text>
        <dbReference type="Rhea" id="RHEA:66592"/>
        <dbReference type="Rhea" id="RHEA-COMP:13180"/>
        <dbReference type="Rhea" id="RHEA-COMP:16897"/>
        <dbReference type="Rhea" id="RHEA-COMP:17067"/>
        <dbReference type="ChEBI" id="CHEBI:15378"/>
        <dbReference type="ChEBI" id="CHEBI:136412"/>
        <dbReference type="ChEBI" id="CHEBI:157695"/>
        <dbReference type="ChEBI" id="CHEBI:167181"/>
        <dbReference type="EC" id="4.2.99.18"/>
    </reaction>
</comment>
<evidence type="ECO:0000256" key="2">
    <source>
        <dbReference type="ARBA" id="ARBA00012720"/>
    </source>
</evidence>
<protein>
    <recommendedName>
        <fullName evidence="2">DNA-(apurinic or apyrimidinic site) lyase</fullName>
        <ecNumber evidence="2">4.2.99.18</ecNumber>
    </recommendedName>
</protein>